<feature type="non-terminal residue" evidence="1">
    <location>
        <position position="1"/>
    </location>
</feature>
<proteinExistence type="predicted"/>
<sequence length="50" mass="5819">KFSSCCKRHLDCYLNLNTTDILILKLKEMGTDGNYQIVEEVAVYYKIIMS</sequence>
<accession>A0A974CV95</accession>
<reference evidence="2" key="1">
    <citation type="journal article" date="2016" name="Nature">
        <title>Genome evolution in the allotetraploid frog Xenopus laevis.</title>
        <authorList>
            <person name="Session A.M."/>
            <person name="Uno Y."/>
            <person name="Kwon T."/>
            <person name="Chapman J.A."/>
            <person name="Toyoda A."/>
            <person name="Takahashi S."/>
            <person name="Fukui A."/>
            <person name="Hikosaka A."/>
            <person name="Suzuki A."/>
            <person name="Kondo M."/>
            <person name="van Heeringen S.J."/>
            <person name="Quigley I."/>
            <person name="Heinz S."/>
            <person name="Ogino H."/>
            <person name="Ochi H."/>
            <person name="Hellsten U."/>
            <person name="Lyons J.B."/>
            <person name="Simakov O."/>
            <person name="Putnam N."/>
            <person name="Stites J."/>
            <person name="Kuroki Y."/>
            <person name="Tanaka T."/>
            <person name="Michiue T."/>
            <person name="Watanabe M."/>
            <person name="Bogdanovic O."/>
            <person name="Lister R."/>
            <person name="Georgiou G."/>
            <person name="Paranjpe S.S."/>
            <person name="van Kruijsbergen I."/>
            <person name="Shu S."/>
            <person name="Carlson J."/>
            <person name="Kinoshita T."/>
            <person name="Ohta Y."/>
            <person name="Mawaribuchi S."/>
            <person name="Jenkins J."/>
            <person name="Grimwood J."/>
            <person name="Schmutz J."/>
            <person name="Mitros T."/>
            <person name="Mozaffari S.V."/>
            <person name="Suzuki Y."/>
            <person name="Haramoto Y."/>
            <person name="Yamamoto T.S."/>
            <person name="Takagi C."/>
            <person name="Heald R."/>
            <person name="Miller K."/>
            <person name="Haudenschild C."/>
            <person name="Kitzman J."/>
            <person name="Nakayama T."/>
            <person name="Izutsu Y."/>
            <person name="Robert J."/>
            <person name="Fortriede J."/>
            <person name="Burns K."/>
            <person name="Lotay V."/>
            <person name="Karimi K."/>
            <person name="Yasuoka Y."/>
            <person name="Dichmann D.S."/>
            <person name="Flajnik M.F."/>
            <person name="Houston D.W."/>
            <person name="Shendure J."/>
            <person name="DuPasquier L."/>
            <person name="Vize P.D."/>
            <person name="Zorn A.M."/>
            <person name="Ito M."/>
            <person name="Marcotte E.M."/>
            <person name="Wallingford J.B."/>
            <person name="Ito Y."/>
            <person name="Asashima M."/>
            <person name="Ueno N."/>
            <person name="Matsuda Y."/>
            <person name="Veenstra G.J."/>
            <person name="Fujiyama A."/>
            <person name="Harland R.M."/>
            <person name="Taira M."/>
            <person name="Rokhsar D.S."/>
        </authorList>
    </citation>
    <scope>NUCLEOTIDE SEQUENCE [LARGE SCALE GENOMIC DNA]</scope>
    <source>
        <strain evidence="2">J</strain>
    </source>
</reference>
<dbReference type="EMBL" id="CM004474">
    <property type="protein sequence ID" value="OCT80519.1"/>
    <property type="molecule type" value="Genomic_DNA"/>
</dbReference>
<name>A0A974CV95_XENLA</name>
<evidence type="ECO:0000313" key="1">
    <source>
        <dbReference type="EMBL" id="OCT80519.1"/>
    </source>
</evidence>
<dbReference type="Proteomes" id="UP000694892">
    <property type="component" value="Chromosome 5L"/>
</dbReference>
<gene>
    <name evidence="1" type="ORF">XELAEV_180273322mg</name>
</gene>
<dbReference type="AlphaFoldDB" id="A0A974CV95"/>
<protein>
    <submittedName>
        <fullName evidence="1">Uncharacterized protein</fullName>
    </submittedName>
</protein>
<organism evidence="1 2">
    <name type="scientific">Xenopus laevis</name>
    <name type="common">African clawed frog</name>
    <dbReference type="NCBI Taxonomy" id="8355"/>
    <lineage>
        <taxon>Eukaryota</taxon>
        <taxon>Metazoa</taxon>
        <taxon>Chordata</taxon>
        <taxon>Craniata</taxon>
        <taxon>Vertebrata</taxon>
        <taxon>Euteleostomi</taxon>
        <taxon>Amphibia</taxon>
        <taxon>Batrachia</taxon>
        <taxon>Anura</taxon>
        <taxon>Pipoidea</taxon>
        <taxon>Pipidae</taxon>
        <taxon>Xenopodinae</taxon>
        <taxon>Xenopus</taxon>
        <taxon>Xenopus</taxon>
    </lineage>
</organism>
<evidence type="ECO:0000313" key="2">
    <source>
        <dbReference type="Proteomes" id="UP000694892"/>
    </source>
</evidence>